<dbReference type="OrthoDB" id="10251744at2759"/>
<dbReference type="InterPro" id="IPR055221">
    <property type="entry name" value="PSF3_N"/>
</dbReference>
<proteinExistence type="inferred from homology"/>
<evidence type="ECO:0000259" key="8">
    <source>
        <dbReference type="Pfam" id="PF05916"/>
    </source>
</evidence>
<evidence type="ECO:0000313" key="11">
    <source>
        <dbReference type="Proteomes" id="UP000594260"/>
    </source>
</evidence>
<name>A0A7M7M3R1_VARDE</name>
<comment type="subcellular location">
    <subcellularLocation>
        <location evidence="1 6">Nucleus</location>
    </subcellularLocation>
</comment>
<dbReference type="CTD" id="31967"/>
<comment type="subunit">
    <text evidence="6">Component of the GINS complex.</text>
</comment>
<dbReference type="Proteomes" id="UP000594260">
    <property type="component" value="Unplaced"/>
</dbReference>
<dbReference type="CDD" id="cd21693">
    <property type="entry name" value="GINS_B_Psf3"/>
    <property type="match status" value="1"/>
</dbReference>
<dbReference type="Pfam" id="PF05916">
    <property type="entry name" value="Sld5"/>
    <property type="match status" value="1"/>
</dbReference>
<keyword evidence="3 6" id="KW-0235">DNA replication</keyword>
<evidence type="ECO:0000256" key="4">
    <source>
        <dbReference type="ARBA" id="ARBA00023242"/>
    </source>
</evidence>
<comment type="function">
    <text evidence="5">Required for correct functioning of the GINS complex, a complex that plays an essential role in the initiation of DNA replication, and progression of DNA replication forks. GINS complex is a core component of CDC45-MCM-GINS (CMG) helicase, the molecular machine that unwinds template DNA during replication, and around which the replisome is built.</text>
</comment>
<dbReference type="KEGG" id="vde:111244011"/>
<dbReference type="GO" id="GO:1902975">
    <property type="term" value="P:mitotic DNA replication initiation"/>
    <property type="evidence" value="ECO:0007669"/>
    <property type="project" value="TreeGrafter"/>
</dbReference>
<dbReference type="RefSeq" id="XP_022646257.1">
    <property type="nucleotide sequence ID" value="XM_022790522.1"/>
</dbReference>
<reference evidence="10" key="1">
    <citation type="submission" date="2021-01" db="UniProtKB">
        <authorList>
            <consortium name="EnsemblMetazoa"/>
        </authorList>
    </citation>
    <scope>IDENTIFICATION</scope>
</reference>
<feature type="region of interest" description="Disordered" evidence="7">
    <location>
        <begin position="223"/>
        <end position="243"/>
    </location>
</feature>
<dbReference type="PANTHER" id="PTHR22768">
    <property type="entry name" value="DNA REPLICATION COMPLEX GINS PROTEIN PSF3"/>
    <property type="match status" value="1"/>
</dbReference>
<keyword evidence="4 6" id="KW-0539">Nucleus</keyword>
<dbReference type="InterPro" id="IPR010492">
    <property type="entry name" value="GINS_Psf3"/>
</dbReference>
<organism evidence="10 11">
    <name type="scientific">Varroa destructor</name>
    <name type="common">Honeybee mite</name>
    <dbReference type="NCBI Taxonomy" id="109461"/>
    <lineage>
        <taxon>Eukaryota</taxon>
        <taxon>Metazoa</taxon>
        <taxon>Ecdysozoa</taxon>
        <taxon>Arthropoda</taxon>
        <taxon>Chelicerata</taxon>
        <taxon>Arachnida</taxon>
        <taxon>Acari</taxon>
        <taxon>Parasitiformes</taxon>
        <taxon>Mesostigmata</taxon>
        <taxon>Gamasina</taxon>
        <taxon>Dermanyssoidea</taxon>
        <taxon>Varroidae</taxon>
        <taxon>Varroa</taxon>
    </lineage>
</organism>
<dbReference type="FunCoup" id="A0A7M7M3R1">
    <property type="interactions" value="845"/>
</dbReference>
<dbReference type="SUPFAM" id="SSF160059">
    <property type="entry name" value="PriA/YqbF domain"/>
    <property type="match status" value="1"/>
</dbReference>
<dbReference type="InParanoid" id="A0A7M7M3R1"/>
<protein>
    <recommendedName>
        <fullName evidence="6">DNA replication complex GINS protein PSF3</fullName>
    </recommendedName>
</protein>
<dbReference type="OMA" id="AAYKEIY"/>
<feature type="domain" description="GINS subunit" evidence="8">
    <location>
        <begin position="103"/>
        <end position="197"/>
    </location>
</feature>
<evidence type="ECO:0000256" key="5">
    <source>
        <dbReference type="ARBA" id="ARBA00045258"/>
    </source>
</evidence>
<dbReference type="InterPro" id="IPR036224">
    <property type="entry name" value="GINS_bundle-like_dom_sf"/>
</dbReference>
<dbReference type="PANTHER" id="PTHR22768:SF0">
    <property type="entry name" value="DNA REPLICATION COMPLEX GINS PROTEIN PSF3"/>
    <property type="match status" value="1"/>
</dbReference>
<evidence type="ECO:0000256" key="2">
    <source>
        <dbReference type="ARBA" id="ARBA00006343"/>
    </source>
</evidence>
<evidence type="ECO:0000256" key="6">
    <source>
        <dbReference type="RuleBase" id="RU367161"/>
    </source>
</evidence>
<evidence type="ECO:0000256" key="7">
    <source>
        <dbReference type="SAM" id="MobiDB-lite"/>
    </source>
</evidence>
<dbReference type="InterPro" id="IPR021151">
    <property type="entry name" value="GINS_A"/>
</dbReference>
<sequence length="243" mass="28387">MYRSFNQFISQNDSLDDSRLQRNARVTCEFEDYFDINEILMLSERTPVVVSKDICRLGFLDPTSDQADLRKGTQLELPLWLAKNLYNMYSVDIQLPKAFSHFYVNIMRADSSCVDLKRLQPNYYKVGRQLMALLPIEAHRISELLVTTFKGRFRKITDGAQNAQIEETDQVTATFDNDERAMFLEGQKVIFDLKRWHDKTRRNKIHTADLVVNHRKRKWEAHYNDSNISGKKMNHSDGTSGNL</sequence>
<accession>A0A7M7M3R1</accession>
<dbReference type="GO" id="GO:0000811">
    <property type="term" value="C:GINS complex"/>
    <property type="evidence" value="ECO:0007669"/>
    <property type="project" value="UniProtKB-UniRule"/>
</dbReference>
<feature type="domain" description="DNA replication complex GINS protein PSF3 N-terminal" evidence="9">
    <location>
        <begin position="34"/>
        <end position="86"/>
    </location>
</feature>
<dbReference type="EnsemblMetazoa" id="XM_022790522">
    <property type="protein sequence ID" value="XP_022646257"/>
    <property type="gene ID" value="LOC111244011"/>
</dbReference>
<dbReference type="InterPro" id="IPR038437">
    <property type="entry name" value="GINS_Psf3_sf"/>
</dbReference>
<evidence type="ECO:0000256" key="1">
    <source>
        <dbReference type="ARBA" id="ARBA00004123"/>
    </source>
</evidence>
<dbReference type="AlphaFoldDB" id="A0A7M7M3R1"/>
<comment type="similarity">
    <text evidence="2 6">Belongs to the GINS3/PSF3 family.</text>
</comment>
<evidence type="ECO:0000313" key="10">
    <source>
        <dbReference type="EnsemblMetazoa" id="XP_022646257"/>
    </source>
</evidence>
<evidence type="ECO:0000256" key="3">
    <source>
        <dbReference type="ARBA" id="ARBA00022705"/>
    </source>
</evidence>
<comment type="function">
    <text evidence="6">The GINS complex plays an essential role in the initiation of DNA replication.</text>
</comment>
<dbReference type="GeneID" id="111244011"/>
<dbReference type="CDD" id="cd11713">
    <property type="entry name" value="GINS_A_psf3"/>
    <property type="match status" value="1"/>
</dbReference>
<keyword evidence="11" id="KW-1185">Reference proteome</keyword>
<dbReference type="Pfam" id="PF22466">
    <property type="entry name" value="PSF3_N"/>
    <property type="match status" value="1"/>
</dbReference>
<evidence type="ECO:0000259" key="9">
    <source>
        <dbReference type="Pfam" id="PF22466"/>
    </source>
</evidence>
<dbReference type="Gene3D" id="1.20.58.2050">
    <property type="match status" value="1"/>
</dbReference>
<dbReference type="SUPFAM" id="SSF158573">
    <property type="entry name" value="GINS helical bundle-like"/>
    <property type="match status" value="1"/>
</dbReference>